<reference evidence="6" key="1">
    <citation type="submission" date="2023-10" db="EMBL/GenBank/DDBJ databases">
        <title>Screening of Alkalihalophilus pseudofirmusBZ-TG-HK211 and Its Alleviation of Salt Stress on Rapeseed Growth.</title>
        <authorList>
            <person name="Zhao B."/>
            <person name="Guo T."/>
        </authorList>
    </citation>
    <scope>NUCLEOTIDE SEQUENCE</scope>
    <source>
        <strain evidence="6">BZ-TG-HK211</strain>
    </source>
</reference>
<gene>
    <name evidence="6" type="ORF">RYX45_19880</name>
</gene>
<comment type="caution">
    <text evidence="6">The sequence shown here is derived from an EMBL/GenBank/DDBJ whole genome shotgun (WGS) entry which is preliminary data.</text>
</comment>
<dbReference type="GO" id="GO:0030288">
    <property type="term" value="C:outer membrane-bounded periplasmic space"/>
    <property type="evidence" value="ECO:0007669"/>
    <property type="project" value="TreeGrafter"/>
</dbReference>
<dbReference type="AlphaFoldDB" id="A0AAJ2NRZ0"/>
<evidence type="ECO:0000256" key="4">
    <source>
        <dbReference type="ARBA" id="ARBA00022825"/>
    </source>
</evidence>
<feature type="non-terminal residue" evidence="6">
    <location>
        <position position="1"/>
    </location>
</feature>
<evidence type="ECO:0000313" key="7">
    <source>
        <dbReference type="Proteomes" id="UP001285636"/>
    </source>
</evidence>
<dbReference type="GO" id="GO:0006508">
    <property type="term" value="P:proteolysis"/>
    <property type="evidence" value="ECO:0007669"/>
    <property type="project" value="UniProtKB-KW"/>
</dbReference>
<dbReference type="CDD" id="cd06782">
    <property type="entry name" value="cpPDZ_CPP-like"/>
    <property type="match status" value="1"/>
</dbReference>
<keyword evidence="2" id="KW-0645">Protease</keyword>
<dbReference type="SUPFAM" id="SSF50156">
    <property type="entry name" value="PDZ domain-like"/>
    <property type="match status" value="1"/>
</dbReference>
<dbReference type="SMART" id="SM00228">
    <property type="entry name" value="PDZ"/>
    <property type="match status" value="1"/>
</dbReference>
<organism evidence="6 7">
    <name type="scientific">Alkalihalophilus pseudofirmus</name>
    <name type="common">Bacillus pseudofirmus</name>
    <dbReference type="NCBI Taxonomy" id="79885"/>
    <lineage>
        <taxon>Bacteria</taxon>
        <taxon>Bacillati</taxon>
        <taxon>Bacillota</taxon>
        <taxon>Bacilli</taxon>
        <taxon>Bacillales</taxon>
        <taxon>Bacillaceae</taxon>
        <taxon>Alkalihalophilus</taxon>
    </lineage>
</organism>
<evidence type="ECO:0000256" key="2">
    <source>
        <dbReference type="ARBA" id="ARBA00022670"/>
    </source>
</evidence>
<dbReference type="InterPro" id="IPR036034">
    <property type="entry name" value="PDZ_sf"/>
</dbReference>
<dbReference type="Gene3D" id="3.90.226.10">
    <property type="entry name" value="2-enoyl-CoA Hydratase, Chain A, domain 1"/>
    <property type="match status" value="1"/>
</dbReference>
<keyword evidence="4" id="KW-0720">Serine protease</keyword>
<comment type="similarity">
    <text evidence="1">Belongs to the peptidase S41A family.</text>
</comment>
<evidence type="ECO:0000259" key="5">
    <source>
        <dbReference type="PROSITE" id="PS50106"/>
    </source>
</evidence>
<dbReference type="InterPro" id="IPR029045">
    <property type="entry name" value="ClpP/crotonase-like_dom_sf"/>
</dbReference>
<dbReference type="GO" id="GO:0004175">
    <property type="term" value="F:endopeptidase activity"/>
    <property type="evidence" value="ECO:0007669"/>
    <property type="project" value="TreeGrafter"/>
</dbReference>
<dbReference type="Pfam" id="PF13180">
    <property type="entry name" value="PDZ_2"/>
    <property type="match status" value="1"/>
</dbReference>
<name>A0AAJ2NRZ0_ALKPS</name>
<dbReference type="Gene3D" id="2.30.42.10">
    <property type="match status" value="1"/>
</dbReference>
<dbReference type="InterPro" id="IPR001478">
    <property type="entry name" value="PDZ"/>
</dbReference>
<feature type="domain" description="PDZ" evidence="5">
    <location>
        <begin position="6"/>
        <end position="82"/>
    </location>
</feature>
<evidence type="ECO:0000256" key="1">
    <source>
        <dbReference type="ARBA" id="ARBA00009179"/>
    </source>
</evidence>
<protein>
    <submittedName>
        <fullName evidence="6">S41 family peptidase</fullName>
    </submittedName>
</protein>
<dbReference type="FunFam" id="2.30.42.10:FF:000063">
    <property type="entry name" value="Peptidase, S41 family"/>
    <property type="match status" value="1"/>
</dbReference>
<feature type="non-terminal residue" evidence="6">
    <location>
        <position position="170"/>
    </location>
</feature>
<keyword evidence="3" id="KW-0378">Hydrolase</keyword>
<dbReference type="PROSITE" id="PS50106">
    <property type="entry name" value="PDZ"/>
    <property type="match status" value="1"/>
</dbReference>
<evidence type="ECO:0000256" key="3">
    <source>
        <dbReference type="ARBA" id="ARBA00022801"/>
    </source>
</evidence>
<dbReference type="Proteomes" id="UP001285636">
    <property type="component" value="Unassembled WGS sequence"/>
</dbReference>
<evidence type="ECO:0000313" key="6">
    <source>
        <dbReference type="EMBL" id="MDV2887443.1"/>
    </source>
</evidence>
<dbReference type="RefSeq" id="WP_323467711.1">
    <property type="nucleotide sequence ID" value="NZ_JAWJAY010000039.1"/>
</dbReference>
<dbReference type="GO" id="GO:0007165">
    <property type="term" value="P:signal transduction"/>
    <property type="evidence" value="ECO:0007669"/>
    <property type="project" value="TreeGrafter"/>
</dbReference>
<sequence length="170" mass="18645">LKDPYSVYMDKETSRQFTQTLESSFEGIGAEVGMVNGKIVIISSFKNSPAEKAGIKPNDQILMVDGKSVEGLDLNKTTMKIRGKKGTYVTLAIARDGLKEPLKIKVKRDEIPLETVHGSVKKQDGKKIGYLEITTFSENTAADFKKELKALENDDIKGLIIDVRGNPGGL</sequence>
<accession>A0AAJ2NRZ0</accession>
<dbReference type="PANTHER" id="PTHR32060">
    <property type="entry name" value="TAIL-SPECIFIC PROTEASE"/>
    <property type="match status" value="1"/>
</dbReference>
<dbReference type="Pfam" id="PF03572">
    <property type="entry name" value="Peptidase_S41"/>
    <property type="match status" value="1"/>
</dbReference>
<dbReference type="InterPro" id="IPR005151">
    <property type="entry name" value="Tail-specific_protease"/>
</dbReference>
<dbReference type="SUPFAM" id="SSF52096">
    <property type="entry name" value="ClpP/crotonase"/>
    <property type="match status" value="1"/>
</dbReference>
<proteinExistence type="inferred from homology"/>
<dbReference type="PANTHER" id="PTHR32060:SF29">
    <property type="entry name" value="CARBOXY-TERMINAL PROCESSING PROTEASE CTPB"/>
    <property type="match status" value="1"/>
</dbReference>
<dbReference type="GO" id="GO:0008236">
    <property type="term" value="F:serine-type peptidase activity"/>
    <property type="evidence" value="ECO:0007669"/>
    <property type="project" value="UniProtKB-KW"/>
</dbReference>
<dbReference type="EMBL" id="JAWJAY010000039">
    <property type="protein sequence ID" value="MDV2887443.1"/>
    <property type="molecule type" value="Genomic_DNA"/>
</dbReference>